<accession>A0A5D2GX17</accession>
<reference evidence="1 2" key="1">
    <citation type="submission" date="2019-06" db="EMBL/GenBank/DDBJ databases">
        <title>WGS assembly of Gossypium darwinii.</title>
        <authorList>
            <person name="Chen Z.J."/>
            <person name="Sreedasyam A."/>
            <person name="Ando A."/>
            <person name="Song Q."/>
            <person name="De L."/>
            <person name="Hulse-Kemp A."/>
            <person name="Ding M."/>
            <person name="Ye W."/>
            <person name="Kirkbride R."/>
            <person name="Jenkins J."/>
            <person name="Plott C."/>
            <person name="Lovell J."/>
            <person name="Lin Y.-M."/>
            <person name="Vaughn R."/>
            <person name="Liu B."/>
            <person name="Li W."/>
            <person name="Simpson S."/>
            <person name="Scheffler B."/>
            <person name="Saski C."/>
            <person name="Grover C."/>
            <person name="Hu G."/>
            <person name="Conover J."/>
            <person name="Carlson J."/>
            <person name="Shu S."/>
            <person name="Boston L."/>
            <person name="Williams M."/>
            <person name="Peterson D."/>
            <person name="Mcgee K."/>
            <person name="Jones D."/>
            <person name="Wendel J."/>
            <person name="Stelly D."/>
            <person name="Grimwood J."/>
            <person name="Schmutz J."/>
        </authorList>
    </citation>
    <scope>NUCLEOTIDE SEQUENCE [LARGE SCALE GENOMIC DNA]</scope>
    <source>
        <strain evidence="1">1808015.09</strain>
    </source>
</reference>
<protein>
    <submittedName>
        <fullName evidence="1">Uncharacterized protein</fullName>
    </submittedName>
</protein>
<dbReference type="AlphaFoldDB" id="A0A5D2GX17"/>
<evidence type="ECO:0000313" key="2">
    <source>
        <dbReference type="Proteomes" id="UP000323506"/>
    </source>
</evidence>
<proteinExistence type="predicted"/>
<evidence type="ECO:0000313" key="1">
    <source>
        <dbReference type="EMBL" id="TYH22160.1"/>
    </source>
</evidence>
<dbReference type="Proteomes" id="UP000323506">
    <property type="component" value="Chromosome A04"/>
</dbReference>
<dbReference type="EMBL" id="CM017691">
    <property type="protein sequence ID" value="TYH22160.1"/>
    <property type="molecule type" value="Genomic_DNA"/>
</dbReference>
<name>A0A5D2GX17_GOSDA</name>
<sequence>MNHLFKTCYSNILISIEQTFIFLTKPQSSSLTHSSSSILTACLGTTPSSQINILVYDRSKGNHSSFSVSGNYPRA</sequence>
<gene>
    <name evidence="1" type="ORF">ES288_A04G104600v1</name>
</gene>
<keyword evidence="2" id="KW-1185">Reference proteome</keyword>
<organism evidence="1 2">
    <name type="scientific">Gossypium darwinii</name>
    <name type="common">Darwin's cotton</name>
    <name type="synonym">Gossypium barbadense var. darwinii</name>
    <dbReference type="NCBI Taxonomy" id="34276"/>
    <lineage>
        <taxon>Eukaryota</taxon>
        <taxon>Viridiplantae</taxon>
        <taxon>Streptophyta</taxon>
        <taxon>Embryophyta</taxon>
        <taxon>Tracheophyta</taxon>
        <taxon>Spermatophyta</taxon>
        <taxon>Magnoliopsida</taxon>
        <taxon>eudicotyledons</taxon>
        <taxon>Gunneridae</taxon>
        <taxon>Pentapetalae</taxon>
        <taxon>rosids</taxon>
        <taxon>malvids</taxon>
        <taxon>Malvales</taxon>
        <taxon>Malvaceae</taxon>
        <taxon>Malvoideae</taxon>
        <taxon>Gossypium</taxon>
    </lineage>
</organism>